<dbReference type="KEGG" id="bcau:I6G59_16080"/>
<dbReference type="RefSeq" id="WP_197931877.1">
    <property type="nucleotide sequence ID" value="NZ_CP065682.1"/>
</dbReference>
<dbReference type="EMBL" id="CP065682">
    <property type="protein sequence ID" value="QPS33428.1"/>
    <property type="molecule type" value="Genomic_DNA"/>
</dbReference>
<dbReference type="Proteomes" id="UP000594979">
    <property type="component" value="Chromosome"/>
</dbReference>
<proteinExistence type="predicted"/>
<accession>A0A7T2TGR3</accession>
<sequence>MTAVRGQRDAVLAAVNESTHVHGRDQKRIDAAMRAVARADDGFLDSNKVRAELTNEYGLTVNPRVLSARYSQMRARRIIKRAGTIVNRDSRGRNQGKPTWLYEVIDEAWLNAGDGEE</sequence>
<dbReference type="AlphaFoldDB" id="A0A7T2TGR3"/>
<gene>
    <name evidence="1" type="ORF">I6G59_16080</name>
</gene>
<evidence type="ECO:0000313" key="2">
    <source>
        <dbReference type="Proteomes" id="UP000594979"/>
    </source>
</evidence>
<reference evidence="1 2" key="1">
    <citation type="submission" date="2020-12" db="EMBL/GenBank/DDBJ databases">
        <title>FDA dAtabase for Regulatory Grade micrObial Sequences (FDA-ARGOS): Supporting development and validation of Infectious Disease Dx tests.</title>
        <authorList>
            <person name="Sproer C."/>
            <person name="Gronow S."/>
            <person name="Severitt S."/>
            <person name="Schroder I."/>
            <person name="Tallon L."/>
            <person name="Sadzewicz L."/>
            <person name="Zhao X."/>
            <person name="Boylan J."/>
            <person name="Ott S."/>
            <person name="Bowen H."/>
            <person name="Vavikolanu K."/>
            <person name="Mehta A."/>
            <person name="Aluvathingal J."/>
            <person name="Nadendla S."/>
            <person name="Lowell S."/>
            <person name="Myers T."/>
            <person name="Yan Y."/>
            <person name="Sichtig H."/>
        </authorList>
    </citation>
    <scope>NUCLEOTIDE SEQUENCE [LARGE SCALE GENOMIC DNA]</scope>
    <source>
        <strain evidence="1 2">FDAARGOS_902</strain>
    </source>
</reference>
<organism evidence="1 2">
    <name type="scientific">Brevibacterium casei</name>
    <dbReference type="NCBI Taxonomy" id="33889"/>
    <lineage>
        <taxon>Bacteria</taxon>
        <taxon>Bacillati</taxon>
        <taxon>Actinomycetota</taxon>
        <taxon>Actinomycetes</taxon>
        <taxon>Micrococcales</taxon>
        <taxon>Brevibacteriaceae</taxon>
        <taxon>Brevibacterium</taxon>
    </lineage>
</organism>
<protein>
    <submittedName>
        <fullName evidence="1">Uncharacterized protein</fullName>
    </submittedName>
</protein>
<name>A0A7T2TGR3_9MICO</name>
<evidence type="ECO:0000313" key="1">
    <source>
        <dbReference type="EMBL" id="QPS33428.1"/>
    </source>
</evidence>